<gene>
    <name evidence="3" type="ORF">MYCFIDRAFT_172868</name>
</gene>
<evidence type="ECO:0000256" key="1">
    <source>
        <dbReference type="SAM" id="MobiDB-lite"/>
    </source>
</evidence>
<feature type="transmembrane region" description="Helical" evidence="2">
    <location>
        <begin position="71"/>
        <end position="90"/>
    </location>
</feature>
<evidence type="ECO:0000256" key="2">
    <source>
        <dbReference type="SAM" id="Phobius"/>
    </source>
</evidence>
<reference evidence="3 4" key="1">
    <citation type="journal article" date="2012" name="PLoS Pathog.">
        <title>Diverse lifestyles and strategies of plant pathogenesis encoded in the genomes of eighteen Dothideomycetes fungi.</title>
        <authorList>
            <person name="Ohm R.A."/>
            <person name="Feau N."/>
            <person name="Henrissat B."/>
            <person name="Schoch C.L."/>
            <person name="Horwitz B.A."/>
            <person name="Barry K.W."/>
            <person name="Condon B.J."/>
            <person name="Copeland A.C."/>
            <person name="Dhillon B."/>
            <person name="Glaser F."/>
            <person name="Hesse C.N."/>
            <person name="Kosti I."/>
            <person name="LaButti K."/>
            <person name="Lindquist E.A."/>
            <person name="Lucas S."/>
            <person name="Salamov A.A."/>
            <person name="Bradshaw R.E."/>
            <person name="Ciuffetti L."/>
            <person name="Hamelin R.C."/>
            <person name="Kema G.H.J."/>
            <person name="Lawrence C."/>
            <person name="Scott J.A."/>
            <person name="Spatafora J.W."/>
            <person name="Turgeon B.G."/>
            <person name="de Wit P.J.G.M."/>
            <person name="Zhong S."/>
            <person name="Goodwin S.B."/>
            <person name="Grigoriev I.V."/>
        </authorList>
    </citation>
    <scope>NUCLEOTIDE SEQUENCE [LARGE SCALE GENOMIC DNA]</scope>
    <source>
        <strain evidence="3 4">CIRAD86</strain>
    </source>
</reference>
<sequence>MRLKDIMTRAIDASRSYGVRYVQNAIRGVVHAGRHDCVAPSLEDVQAIVYLWACMEEGGGSREVALPSRRLLYFTWSPAAALAIVGMFLFEVAAGLPRPFDAVDPGQSMVFHMACKQVLTKEAEKCELERGGSEQMAGYTHTADDFQRLHDQHSKGSFELRMRRLYQNLGCFGSYTSAVSPSCGEGTGLALSGLQSRQVCSRKEDSDDGVKSRKGPCAATQMNLLNLRPHDLFANFTKPSFLYATRKEDAVNPRGPRPNRVLHLRRDLSIQTSSAPSKSTTSSSPLLATSNPEASLKYQHTSPPPQQKPPSPSPASPYPYKQRICPDATSVSPSSNSTPGSLPTQLGHCTCKPEPKCWDSAKPAKHYECMLLSSSNIRASEVSDSIQSVDALRHGHSSRVHRTSGHSTKLHGISRPMRWDDGNDACDFQPRYGNEIASKFDLNLCSCGSTLTNEDALRTVTLWTIDLAFGNPDLAASTDGRSAAKFWFQARLLCELENRKIFLPSPFGFDVGFCEVFDVGHGVEGTDCVYQSKFDPDPGLE</sequence>
<keyword evidence="2" id="KW-0472">Membrane</keyword>
<accession>M3B349</accession>
<name>M3B349_PSEFD</name>
<feature type="compositionally biased region" description="Low complexity" evidence="1">
    <location>
        <begin position="272"/>
        <end position="290"/>
    </location>
</feature>
<dbReference type="GeneID" id="19332880"/>
<dbReference type="HOGENOM" id="CLU_503553_0_0_1"/>
<feature type="region of interest" description="Disordered" evidence="1">
    <location>
        <begin position="395"/>
        <end position="414"/>
    </location>
</feature>
<protein>
    <submittedName>
        <fullName evidence="3">Uncharacterized protein</fullName>
    </submittedName>
</protein>
<feature type="region of interest" description="Disordered" evidence="1">
    <location>
        <begin position="194"/>
        <end position="215"/>
    </location>
</feature>
<feature type="compositionally biased region" description="Basic residues" evidence="1">
    <location>
        <begin position="395"/>
        <end position="404"/>
    </location>
</feature>
<keyword evidence="2" id="KW-0812">Transmembrane</keyword>
<feature type="region of interest" description="Disordered" evidence="1">
    <location>
        <begin position="247"/>
        <end position="343"/>
    </location>
</feature>
<dbReference type="AlphaFoldDB" id="M3B349"/>
<feature type="compositionally biased region" description="Low complexity" evidence="1">
    <location>
        <begin position="329"/>
        <end position="343"/>
    </location>
</feature>
<keyword evidence="4" id="KW-1185">Reference proteome</keyword>
<keyword evidence="2" id="KW-1133">Transmembrane helix</keyword>
<dbReference type="RefSeq" id="XP_007924436.1">
    <property type="nucleotide sequence ID" value="XM_007926245.1"/>
</dbReference>
<feature type="compositionally biased region" description="Basic and acidic residues" evidence="1">
    <location>
        <begin position="201"/>
        <end position="211"/>
    </location>
</feature>
<evidence type="ECO:0000313" key="3">
    <source>
        <dbReference type="EMBL" id="EME83792.1"/>
    </source>
</evidence>
<proteinExistence type="predicted"/>
<evidence type="ECO:0000313" key="4">
    <source>
        <dbReference type="Proteomes" id="UP000016932"/>
    </source>
</evidence>
<dbReference type="Proteomes" id="UP000016932">
    <property type="component" value="Unassembled WGS sequence"/>
</dbReference>
<organism evidence="3 4">
    <name type="scientific">Pseudocercospora fijiensis (strain CIRAD86)</name>
    <name type="common">Black leaf streak disease fungus</name>
    <name type="synonym">Mycosphaerella fijiensis</name>
    <dbReference type="NCBI Taxonomy" id="383855"/>
    <lineage>
        <taxon>Eukaryota</taxon>
        <taxon>Fungi</taxon>
        <taxon>Dikarya</taxon>
        <taxon>Ascomycota</taxon>
        <taxon>Pezizomycotina</taxon>
        <taxon>Dothideomycetes</taxon>
        <taxon>Dothideomycetidae</taxon>
        <taxon>Mycosphaerellales</taxon>
        <taxon>Mycosphaerellaceae</taxon>
        <taxon>Pseudocercospora</taxon>
    </lineage>
</organism>
<feature type="compositionally biased region" description="Pro residues" evidence="1">
    <location>
        <begin position="302"/>
        <end position="317"/>
    </location>
</feature>
<dbReference type="EMBL" id="KB446557">
    <property type="protein sequence ID" value="EME83792.1"/>
    <property type="molecule type" value="Genomic_DNA"/>
</dbReference>
<dbReference type="KEGG" id="pfj:MYCFIDRAFT_172868"/>
<dbReference type="VEuPathDB" id="FungiDB:MYCFIDRAFT_172868"/>